<name>A0AAN9Y8C8_9HEMI</name>
<dbReference type="SMART" id="SM00983">
    <property type="entry name" value="TPK_B1_binding"/>
    <property type="match status" value="1"/>
</dbReference>
<feature type="domain" description="Thiamin pyrophosphokinase thiamin-binding" evidence="12">
    <location>
        <begin position="169"/>
        <end position="241"/>
    </location>
</feature>
<dbReference type="PANTHER" id="PTHR13622">
    <property type="entry name" value="THIAMIN PYROPHOSPHOKINASE"/>
    <property type="match status" value="1"/>
</dbReference>
<keyword evidence="5" id="KW-0547">Nucleotide-binding</keyword>
<dbReference type="Pfam" id="PF04263">
    <property type="entry name" value="TPK_catalytic"/>
    <property type="match status" value="1"/>
</dbReference>
<dbReference type="Gene3D" id="2.60.120.320">
    <property type="entry name" value="Thiamin pyrophosphokinase, thiamin-binding domain"/>
    <property type="match status" value="1"/>
</dbReference>
<dbReference type="InterPro" id="IPR006282">
    <property type="entry name" value="Thi_PPkinase"/>
</dbReference>
<dbReference type="Pfam" id="PF04265">
    <property type="entry name" value="TPK_B1_binding"/>
    <property type="match status" value="1"/>
</dbReference>
<dbReference type="GO" id="GO:0006772">
    <property type="term" value="P:thiamine metabolic process"/>
    <property type="evidence" value="ECO:0007669"/>
    <property type="project" value="InterPro"/>
</dbReference>
<comment type="pathway">
    <text evidence="1">Cofactor biosynthesis; thiamine diphosphate biosynthesis; thiamine diphosphate from thiamine: step 1/1.</text>
</comment>
<dbReference type="InterPro" id="IPR036759">
    <property type="entry name" value="TPK_catalytic_sf"/>
</dbReference>
<evidence type="ECO:0000256" key="5">
    <source>
        <dbReference type="ARBA" id="ARBA00022741"/>
    </source>
</evidence>
<evidence type="ECO:0000256" key="1">
    <source>
        <dbReference type="ARBA" id="ARBA00005078"/>
    </source>
</evidence>
<dbReference type="InterPro" id="IPR007371">
    <property type="entry name" value="TPK_catalytic"/>
</dbReference>
<comment type="caution">
    <text evidence="13">The sequence shown here is derived from an EMBL/GenBank/DDBJ whole genome shotgun (WGS) entry which is preliminary data.</text>
</comment>
<evidence type="ECO:0000256" key="7">
    <source>
        <dbReference type="ARBA" id="ARBA00022840"/>
    </source>
</evidence>
<dbReference type="NCBIfam" id="TIGR01378">
    <property type="entry name" value="thi_PPkinase"/>
    <property type="match status" value="1"/>
</dbReference>
<evidence type="ECO:0000256" key="6">
    <source>
        <dbReference type="ARBA" id="ARBA00022777"/>
    </source>
</evidence>
<evidence type="ECO:0000256" key="2">
    <source>
        <dbReference type="ARBA" id="ARBA00006785"/>
    </source>
</evidence>
<dbReference type="FunFam" id="3.40.50.10240:FF:000006">
    <property type="entry name" value="Thiamin pyrophosphokinase 1"/>
    <property type="match status" value="1"/>
</dbReference>
<keyword evidence="4" id="KW-0808">Transferase</keyword>
<comment type="similarity">
    <text evidence="2">Belongs to the thiamine pyrophosphokinase family.</text>
</comment>
<keyword evidence="6" id="KW-0418">Kinase</keyword>
<comment type="subunit">
    <text evidence="3">Homodimer.</text>
</comment>
<evidence type="ECO:0000256" key="11">
    <source>
        <dbReference type="ARBA" id="ARBA00076797"/>
    </source>
</evidence>
<dbReference type="Proteomes" id="UP001367676">
    <property type="component" value="Unassembled WGS sequence"/>
</dbReference>
<gene>
    <name evidence="13" type="ORF">V9T40_004161</name>
</gene>
<organism evidence="13 14">
    <name type="scientific">Parthenolecanium corni</name>
    <dbReference type="NCBI Taxonomy" id="536013"/>
    <lineage>
        <taxon>Eukaryota</taxon>
        <taxon>Metazoa</taxon>
        <taxon>Ecdysozoa</taxon>
        <taxon>Arthropoda</taxon>
        <taxon>Hexapoda</taxon>
        <taxon>Insecta</taxon>
        <taxon>Pterygota</taxon>
        <taxon>Neoptera</taxon>
        <taxon>Paraneoptera</taxon>
        <taxon>Hemiptera</taxon>
        <taxon>Sternorrhyncha</taxon>
        <taxon>Coccoidea</taxon>
        <taxon>Coccidae</taxon>
        <taxon>Parthenolecanium</taxon>
    </lineage>
</organism>
<dbReference type="Gene3D" id="3.40.50.10240">
    <property type="entry name" value="Thiamin pyrophosphokinase, catalytic domain"/>
    <property type="match status" value="1"/>
</dbReference>
<evidence type="ECO:0000313" key="13">
    <source>
        <dbReference type="EMBL" id="KAK7603888.1"/>
    </source>
</evidence>
<dbReference type="GO" id="GO:0016301">
    <property type="term" value="F:kinase activity"/>
    <property type="evidence" value="ECO:0007669"/>
    <property type="project" value="UniProtKB-KW"/>
</dbReference>
<dbReference type="GO" id="GO:0005524">
    <property type="term" value="F:ATP binding"/>
    <property type="evidence" value="ECO:0007669"/>
    <property type="project" value="UniProtKB-KW"/>
</dbReference>
<dbReference type="CDD" id="cd07995">
    <property type="entry name" value="TPK"/>
    <property type="match status" value="1"/>
</dbReference>
<proteinExistence type="inferred from homology"/>
<comment type="function">
    <text evidence="9">Catalyzes the phosphorylation of thiamine to thiamine pyrophosphate (TPP) utilizing UTP and therefore links the biosynthesis of TPP to pyrimidines metabolism. By producing thiamine pyrophosphate, a cofactor of the mitochondrial pyruvate dehydrogenase indirectly regulates pyruvate oxidation and lipogenesis. Although it can also catalyze thiamine phosphorylation using ATP and CTP in vitro, it does so with significantly lower efficiency and without physiological relevance evidence.</text>
</comment>
<dbReference type="FunFam" id="2.60.120.320:FF:000002">
    <property type="entry name" value="Thiamine pyrophosphokinase"/>
    <property type="match status" value="1"/>
</dbReference>
<dbReference type="AlphaFoldDB" id="A0AAN9Y8C8"/>
<sequence>MKFLLRLHLTPNCDKYAFLVLNSPIHDAETTLLYWKNACFRMAIDGGGNAIHDLLRKFRLDDHDEWLPHVVIGDFDSIRSEVLTVFQNRKVKIVHTPDQDETDFFKGLNEAVSRTEASIFMVLCESAGRFDHIMSNVNTLFKASKQNNTKNLRIFLLTSNTITWLLQPGSHTLQIPLELWNEKSICALIPVGQPCTHVTTTGLKWNLKNDVLQFGGLVSSSNTYDMNHSEPTVTVQTDNNLIWSMSIDQP</sequence>
<dbReference type="GO" id="GO:0030975">
    <property type="term" value="F:thiamine binding"/>
    <property type="evidence" value="ECO:0007669"/>
    <property type="project" value="InterPro"/>
</dbReference>
<dbReference type="InterPro" id="IPR036371">
    <property type="entry name" value="TPK_B1-bd_sf"/>
</dbReference>
<dbReference type="PANTHER" id="PTHR13622:SF8">
    <property type="entry name" value="THIAMIN PYROPHOSPHOKINASE 1"/>
    <property type="match status" value="1"/>
</dbReference>
<reference evidence="13 14" key="1">
    <citation type="submission" date="2024-03" db="EMBL/GenBank/DDBJ databases">
        <title>Adaptation during the transition from Ophiocordyceps entomopathogen to insect associate is accompanied by gene loss and intensified selection.</title>
        <authorList>
            <person name="Ward C.M."/>
            <person name="Onetto C.A."/>
            <person name="Borneman A.R."/>
        </authorList>
    </citation>
    <scope>NUCLEOTIDE SEQUENCE [LARGE SCALE GENOMIC DNA]</scope>
    <source>
        <strain evidence="13">AWRI1</strain>
        <tissue evidence="13">Single Adult Female</tissue>
    </source>
</reference>
<evidence type="ECO:0000259" key="12">
    <source>
        <dbReference type="SMART" id="SM00983"/>
    </source>
</evidence>
<dbReference type="InterPro" id="IPR007373">
    <property type="entry name" value="Thiamin_PyroPKinase_B1-bd"/>
</dbReference>
<protein>
    <recommendedName>
        <fullName evidence="10">Thiamine pyrophosphokinase 1</fullName>
    </recommendedName>
    <alternativeName>
        <fullName evidence="11">Thiamin pyrophosphokinase 1</fullName>
    </alternativeName>
</protein>
<dbReference type="SUPFAM" id="SSF63862">
    <property type="entry name" value="Thiamin pyrophosphokinase, substrate-binding domain"/>
    <property type="match status" value="1"/>
</dbReference>
<dbReference type="GO" id="GO:0004788">
    <property type="term" value="F:thiamine diphosphokinase activity"/>
    <property type="evidence" value="ECO:0007669"/>
    <property type="project" value="InterPro"/>
</dbReference>
<evidence type="ECO:0000256" key="3">
    <source>
        <dbReference type="ARBA" id="ARBA00011738"/>
    </source>
</evidence>
<dbReference type="EMBL" id="JBBCAQ010000004">
    <property type="protein sequence ID" value="KAK7603888.1"/>
    <property type="molecule type" value="Genomic_DNA"/>
</dbReference>
<dbReference type="GO" id="GO:0005829">
    <property type="term" value="C:cytosol"/>
    <property type="evidence" value="ECO:0007669"/>
    <property type="project" value="UniProtKB-ARBA"/>
</dbReference>
<evidence type="ECO:0000256" key="10">
    <source>
        <dbReference type="ARBA" id="ARBA00074758"/>
    </source>
</evidence>
<evidence type="ECO:0000256" key="8">
    <source>
        <dbReference type="ARBA" id="ARBA00050898"/>
    </source>
</evidence>
<keyword evidence="7" id="KW-0067">ATP-binding</keyword>
<evidence type="ECO:0000256" key="9">
    <source>
        <dbReference type="ARBA" id="ARBA00055888"/>
    </source>
</evidence>
<comment type="catalytic activity">
    <reaction evidence="8">
        <text>thiamine + UTP = thiamine diphosphate + UMP + H(+)</text>
        <dbReference type="Rhea" id="RHEA:79423"/>
        <dbReference type="ChEBI" id="CHEBI:15378"/>
        <dbReference type="ChEBI" id="CHEBI:18385"/>
        <dbReference type="ChEBI" id="CHEBI:46398"/>
        <dbReference type="ChEBI" id="CHEBI:57865"/>
        <dbReference type="ChEBI" id="CHEBI:58937"/>
    </reaction>
    <physiologicalReaction direction="left-to-right" evidence="8">
        <dbReference type="Rhea" id="RHEA:79424"/>
    </physiologicalReaction>
</comment>
<keyword evidence="14" id="KW-1185">Reference proteome</keyword>
<evidence type="ECO:0000313" key="14">
    <source>
        <dbReference type="Proteomes" id="UP001367676"/>
    </source>
</evidence>
<evidence type="ECO:0000256" key="4">
    <source>
        <dbReference type="ARBA" id="ARBA00022679"/>
    </source>
</evidence>
<accession>A0AAN9Y8C8</accession>
<dbReference type="GO" id="GO:0009229">
    <property type="term" value="P:thiamine diphosphate biosynthetic process"/>
    <property type="evidence" value="ECO:0007669"/>
    <property type="project" value="InterPro"/>
</dbReference>
<dbReference type="SUPFAM" id="SSF63999">
    <property type="entry name" value="Thiamin pyrophosphokinase, catalytic domain"/>
    <property type="match status" value="1"/>
</dbReference>